<evidence type="ECO:0000256" key="5">
    <source>
        <dbReference type="ARBA" id="ARBA00022692"/>
    </source>
</evidence>
<protein>
    <submittedName>
        <fullName evidence="17">TonB-dependent receptor</fullName>
    </submittedName>
</protein>
<comment type="similarity">
    <text evidence="12 14">Belongs to the TonB-dependent receptor family.</text>
</comment>
<name>A0A7C5M3Z5_9PROT</name>
<evidence type="ECO:0000256" key="14">
    <source>
        <dbReference type="RuleBase" id="RU003357"/>
    </source>
</evidence>
<dbReference type="GO" id="GO:0006826">
    <property type="term" value="P:iron ion transport"/>
    <property type="evidence" value="ECO:0007669"/>
    <property type="project" value="UniProtKB-KW"/>
</dbReference>
<evidence type="ECO:0000256" key="6">
    <source>
        <dbReference type="ARBA" id="ARBA00022729"/>
    </source>
</evidence>
<proteinExistence type="inferred from homology"/>
<dbReference type="PANTHER" id="PTHR32552">
    <property type="entry name" value="FERRICHROME IRON RECEPTOR-RELATED"/>
    <property type="match status" value="1"/>
</dbReference>
<evidence type="ECO:0000256" key="3">
    <source>
        <dbReference type="ARBA" id="ARBA00022452"/>
    </source>
</evidence>
<reference evidence="17" key="1">
    <citation type="journal article" date="2020" name="mSystems">
        <title>Genome- and Community-Level Interaction Insights into Carbon Utilization and Element Cycling Functions of Hydrothermarchaeota in Hydrothermal Sediment.</title>
        <authorList>
            <person name="Zhou Z."/>
            <person name="Liu Y."/>
            <person name="Xu W."/>
            <person name="Pan J."/>
            <person name="Luo Z.H."/>
            <person name="Li M."/>
        </authorList>
    </citation>
    <scope>NUCLEOTIDE SEQUENCE [LARGE SCALE GENOMIC DNA]</scope>
    <source>
        <strain evidence="17">HyVt-485</strain>
    </source>
</reference>
<dbReference type="GO" id="GO:0009279">
    <property type="term" value="C:cell outer membrane"/>
    <property type="evidence" value="ECO:0007669"/>
    <property type="project" value="UniProtKB-SubCell"/>
</dbReference>
<keyword evidence="9 14" id="KW-0798">TonB box</keyword>
<evidence type="ECO:0000256" key="1">
    <source>
        <dbReference type="ARBA" id="ARBA00004571"/>
    </source>
</evidence>
<dbReference type="PROSITE" id="PS52016">
    <property type="entry name" value="TONB_DEPENDENT_REC_3"/>
    <property type="match status" value="1"/>
</dbReference>
<feature type="non-terminal residue" evidence="17">
    <location>
        <position position="1"/>
    </location>
</feature>
<dbReference type="SUPFAM" id="SSF56935">
    <property type="entry name" value="Porins"/>
    <property type="match status" value="1"/>
</dbReference>
<dbReference type="Proteomes" id="UP000885830">
    <property type="component" value="Unassembled WGS sequence"/>
</dbReference>
<dbReference type="EMBL" id="DRMJ01000416">
    <property type="protein sequence ID" value="HHL43535.1"/>
    <property type="molecule type" value="Genomic_DNA"/>
</dbReference>
<comment type="subcellular location">
    <subcellularLocation>
        <location evidence="1 12">Cell outer membrane</location>
        <topology evidence="1 12">Multi-pass membrane protein</topology>
    </subcellularLocation>
</comment>
<keyword evidence="8" id="KW-0406">Ion transport</keyword>
<sequence>GAVIRIRGVGTSGANAGLEGSVGVFVDGVYRSRTGIAMNDLIDVERLEVLRGAQGTLFGKNTSAGAIHIITKKPEFEFGGAVDATYGNYNAQKLRGTITGPIVAEKLAVRLSGTYNKRDGFIVDVPTNRDFNDRDRFILRGQALWTPSADKDLRLIIDYSEKDEKCCASPFKTYGPTRAVIAALGGTVIPAGEFDRKIANDGNYINTAKDFGASLEFNWRGDDKAFTSITSWRDYQAYGLGDVDRNAIDVADNTTDLSVETFTQEFRLQGETGRLDWMVGAYFFSEDISRESSIIYGSQAGTWFGALVPGFLRPFVSTLYPEGGGAVSNLFSQNTNGWALFTHNVIEVTPRLDVILGARFSRESKDGTGTFITNSPSCTAFSPTSPLAALRVLCPVPDFQTSFSNENPTATIKLQYDLNDDIRTYAGYSRGFKAGGVNLDRSAGLDARGFTFLPETVDTLEAGLKGRFLDGRLRMNAAVFYSDFENFQLNTFTGTQFIITNAAGVTSKGVELDGRLFPGGGWVMNGGLAYTDANYTDDTADPALAGNQLTNAPRWTINGGIGNKTAISSSMEVFGHINASYNSSMNTGSNLAPEKFQPSYTRVNARLGLRSTDKGWEIAVWARNLLDEDFNLVVIDTPIQSGSFSAFTGSPRTYGVTLKANF</sequence>
<keyword evidence="17" id="KW-0675">Receptor</keyword>
<dbReference type="InterPro" id="IPR036942">
    <property type="entry name" value="Beta-barrel_TonB_sf"/>
</dbReference>
<comment type="caution">
    <text evidence="17">The sequence shown here is derived from an EMBL/GenBank/DDBJ whole genome shotgun (WGS) entry which is preliminary data.</text>
</comment>
<feature type="short sequence motif" description="TonB C-terminal box" evidence="13">
    <location>
        <begin position="645"/>
        <end position="662"/>
    </location>
</feature>
<dbReference type="Pfam" id="PF00593">
    <property type="entry name" value="TonB_dep_Rec_b-barrel"/>
    <property type="match status" value="1"/>
</dbReference>
<accession>A0A7C5M3Z5</accession>
<organism evidence="17">
    <name type="scientific">Hellea balneolensis</name>
    <dbReference type="NCBI Taxonomy" id="287478"/>
    <lineage>
        <taxon>Bacteria</taxon>
        <taxon>Pseudomonadati</taxon>
        <taxon>Pseudomonadota</taxon>
        <taxon>Alphaproteobacteria</taxon>
        <taxon>Maricaulales</taxon>
        <taxon>Robiginitomaculaceae</taxon>
        <taxon>Hellea</taxon>
    </lineage>
</organism>
<dbReference type="PROSITE" id="PS01156">
    <property type="entry name" value="TONB_DEPENDENT_REC_2"/>
    <property type="match status" value="1"/>
</dbReference>
<evidence type="ECO:0000256" key="4">
    <source>
        <dbReference type="ARBA" id="ARBA00022496"/>
    </source>
</evidence>
<evidence type="ECO:0000256" key="13">
    <source>
        <dbReference type="PROSITE-ProRule" id="PRU10144"/>
    </source>
</evidence>
<evidence type="ECO:0000259" key="16">
    <source>
        <dbReference type="Pfam" id="PF07715"/>
    </source>
</evidence>
<dbReference type="InterPro" id="IPR000531">
    <property type="entry name" value="Beta-barrel_TonB"/>
</dbReference>
<gene>
    <name evidence="17" type="ORF">ENJ42_07955</name>
</gene>
<evidence type="ECO:0000256" key="8">
    <source>
        <dbReference type="ARBA" id="ARBA00023065"/>
    </source>
</evidence>
<dbReference type="InterPro" id="IPR010917">
    <property type="entry name" value="TonB_rcpt_CS"/>
</dbReference>
<keyword evidence="5 12" id="KW-0812">Transmembrane</keyword>
<evidence type="ECO:0000256" key="9">
    <source>
        <dbReference type="ARBA" id="ARBA00023077"/>
    </source>
</evidence>
<evidence type="ECO:0000256" key="10">
    <source>
        <dbReference type="ARBA" id="ARBA00023136"/>
    </source>
</evidence>
<keyword evidence="4" id="KW-0410">Iron transport</keyword>
<dbReference type="InterPro" id="IPR012910">
    <property type="entry name" value="Plug_dom"/>
</dbReference>
<evidence type="ECO:0000256" key="2">
    <source>
        <dbReference type="ARBA" id="ARBA00022448"/>
    </source>
</evidence>
<evidence type="ECO:0000313" key="17">
    <source>
        <dbReference type="EMBL" id="HHL43535.1"/>
    </source>
</evidence>
<feature type="domain" description="TonB-dependent receptor-like beta-barrel" evidence="15">
    <location>
        <begin position="200"/>
        <end position="625"/>
    </location>
</feature>
<dbReference type="AlphaFoldDB" id="A0A7C5M3Z5"/>
<dbReference type="CDD" id="cd01347">
    <property type="entry name" value="ligand_gated_channel"/>
    <property type="match status" value="1"/>
</dbReference>
<keyword evidence="6" id="KW-0732">Signal</keyword>
<keyword evidence="10 12" id="KW-0472">Membrane</keyword>
<evidence type="ECO:0000259" key="15">
    <source>
        <dbReference type="Pfam" id="PF00593"/>
    </source>
</evidence>
<dbReference type="Gene3D" id="2.40.170.20">
    <property type="entry name" value="TonB-dependent receptor, beta-barrel domain"/>
    <property type="match status" value="1"/>
</dbReference>
<dbReference type="InterPro" id="IPR039426">
    <property type="entry name" value="TonB-dep_rcpt-like"/>
</dbReference>
<dbReference type="Pfam" id="PF07715">
    <property type="entry name" value="Plug"/>
    <property type="match status" value="1"/>
</dbReference>
<dbReference type="PANTHER" id="PTHR32552:SF81">
    <property type="entry name" value="TONB-DEPENDENT OUTER MEMBRANE RECEPTOR"/>
    <property type="match status" value="1"/>
</dbReference>
<evidence type="ECO:0000256" key="12">
    <source>
        <dbReference type="PROSITE-ProRule" id="PRU01360"/>
    </source>
</evidence>
<keyword evidence="7" id="KW-0408">Iron</keyword>
<keyword evidence="2 12" id="KW-0813">Transport</keyword>
<evidence type="ECO:0000256" key="7">
    <source>
        <dbReference type="ARBA" id="ARBA00023004"/>
    </source>
</evidence>
<keyword evidence="3 12" id="KW-1134">Transmembrane beta strand</keyword>
<evidence type="ECO:0000256" key="11">
    <source>
        <dbReference type="ARBA" id="ARBA00023237"/>
    </source>
</evidence>
<feature type="domain" description="TonB-dependent receptor plug" evidence="16">
    <location>
        <begin position="3"/>
        <end position="66"/>
    </location>
</feature>
<keyword evidence="11 12" id="KW-0998">Cell outer membrane</keyword>